<dbReference type="Proteomes" id="UP000504637">
    <property type="component" value="Unplaced"/>
</dbReference>
<evidence type="ECO:0000313" key="2">
    <source>
        <dbReference type="Proteomes" id="UP000504637"/>
    </source>
</evidence>
<keyword evidence="2" id="KW-1185">Reference proteome</keyword>
<dbReference type="InterPro" id="IPR012337">
    <property type="entry name" value="RNaseH-like_sf"/>
</dbReference>
<evidence type="ECO:0000313" key="3">
    <source>
        <dbReference type="RefSeq" id="XP_033454851.1"/>
    </source>
</evidence>
<dbReference type="GeneID" id="54359884"/>
<dbReference type="Gene3D" id="3.30.420.10">
    <property type="entry name" value="Ribonuclease H-like superfamily/Ribonuclease H"/>
    <property type="match status" value="1"/>
</dbReference>
<sequence length="271" mass="30252">MDPKETAHVVFIDSLPTLLDMLKNLIAPHAKQPDLFFDLEGINLGRSGTISICTIYVRSRDTAFLVDVEALGGSAFDTKHPNGWSLRSVFECPNIAKAVFDIRNDSDALYSLFQISVSDIEDIQLMELGARKGSKKYVASLKKCVQQECPDDVHVAWTQTKDTVTSLFDAVQGGGYEIFSKRPLEPHVLEYLKHATTERIKLSQSVAYNGHSKSQAAGPWSEAYIEEAMDQWNDDILTDDSGDGFDDWDDGDTARDCMGWEEDMIKNGEPF</sequence>
<dbReference type="GO" id="GO:0003676">
    <property type="term" value="F:nucleic acid binding"/>
    <property type="evidence" value="ECO:0007669"/>
    <property type="project" value="InterPro"/>
</dbReference>
<dbReference type="PANTHER" id="PTHR43040">
    <property type="entry name" value="RIBONUCLEASE D"/>
    <property type="match status" value="1"/>
</dbReference>
<dbReference type="InterPro" id="IPR002562">
    <property type="entry name" value="3'-5'_exonuclease_dom"/>
</dbReference>
<dbReference type="InterPro" id="IPR036397">
    <property type="entry name" value="RNaseH_sf"/>
</dbReference>
<dbReference type="OrthoDB" id="26838at2759"/>
<dbReference type="GO" id="GO:0006139">
    <property type="term" value="P:nucleobase-containing compound metabolic process"/>
    <property type="evidence" value="ECO:0007669"/>
    <property type="project" value="InterPro"/>
</dbReference>
<reference evidence="3" key="1">
    <citation type="submission" date="2020-01" db="EMBL/GenBank/DDBJ databases">
        <authorList>
            <consortium name="DOE Joint Genome Institute"/>
            <person name="Haridas S."/>
            <person name="Albert R."/>
            <person name="Binder M."/>
            <person name="Bloem J."/>
            <person name="Labutti K."/>
            <person name="Salamov A."/>
            <person name="Andreopoulos B."/>
            <person name="Baker S.E."/>
            <person name="Barry K."/>
            <person name="Bills G."/>
            <person name="Bluhm B.H."/>
            <person name="Cannon C."/>
            <person name="Castanera R."/>
            <person name="Culley D.E."/>
            <person name="Daum C."/>
            <person name="Ezra D."/>
            <person name="Gonzalez J.B."/>
            <person name="Henrissat B."/>
            <person name="Kuo A."/>
            <person name="Liang C."/>
            <person name="Lipzen A."/>
            <person name="Lutzoni F."/>
            <person name="Magnuson J."/>
            <person name="Mondo S."/>
            <person name="Nolan M."/>
            <person name="Ohm R."/>
            <person name="Pangilinan J."/>
            <person name="Park H.-J."/>
            <person name="Ramirez L."/>
            <person name="Alfaro M."/>
            <person name="Sun H."/>
            <person name="Tritt A."/>
            <person name="Yoshinaga Y."/>
            <person name="Zwiers L.-H."/>
            <person name="Turgeon B.G."/>
            <person name="Goodwin S.B."/>
            <person name="Spatafora J.W."/>
            <person name="Crous P.W."/>
            <person name="Grigoriev I.V."/>
        </authorList>
    </citation>
    <scope>NUCLEOTIDE SEQUENCE</scope>
    <source>
        <strain evidence="3">CBS 342.82</strain>
    </source>
</reference>
<reference evidence="3" key="3">
    <citation type="submission" date="2025-08" db="UniProtKB">
        <authorList>
            <consortium name="RefSeq"/>
        </authorList>
    </citation>
    <scope>IDENTIFICATION</scope>
    <source>
        <strain evidence="3">CBS 342.82</strain>
    </source>
</reference>
<dbReference type="GO" id="GO:0008408">
    <property type="term" value="F:3'-5' exonuclease activity"/>
    <property type="evidence" value="ECO:0007669"/>
    <property type="project" value="InterPro"/>
</dbReference>
<reference evidence="3" key="2">
    <citation type="submission" date="2020-04" db="EMBL/GenBank/DDBJ databases">
        <authorList>
            <consortium name="NCBI Genome Project"/>
        </authorList>
    </citation>
    <scope>NUCLEOTIDE SEQUENCE</scope>
    <source>
        <strain evidence="3">CBS 342.82</strain>
    </source>
</reference>
<dbReference type="SUPFAM" id="SSF53098">
    <property type="entry name" value="Ribonuclease H-like"/>
    <property type="match status" value="1"/>
</dbReference>
<evidence type="ECO:0000259" key="1">
    <source>
        <dbReference type="Pfam" id="PF01612"/>
    </source>
</evidence>
<accession>A0A6J3LPL3</accession>
<dbReference type="Pfam" id="PF01612">
    <property type="entry name" value="DNA_pol_A_exo1"/>
    <property type="match status" value="1"/>
</dbReference>
<dbReference type="RefSeq" id="XP_033454851.1">
    <property type="nucleotide sequence ID" value="XM_033602084.1"/>
</dbReference>
<protein>
    <recommendedName>
        <fullName evidence="1">3'-5' exonuclease domain-containing protein</fullName>
    </recommendedName>
</protein>
<dbReference type="AlphaFoldDB" id="A0A6J3LPL3"/>
<feature type="domain" description="3'-5' exonuclease" evidence="1">
    <location>
        <begin position="20"/>
        <end position="149"/>
    </location>
</feature>
<dbReference type="PANTHER" id="PTHR43040:SF1">
    <property type="entry name" value="RIBONUCLEASE D"/>
    <property type="match status" value="1"/>
</dbReference>
<proteinExistence type="predicted"/>
<name>A0A6J3LPL3_9PEZI</name>
<organism evidence="3">
    <name type="scientific">Dissoconium aciculare CBS 342.82</name>
    <dbReference type="NCBI Taxonomy" id="1314786"/>
    <lineage>
        <taxon>Eukaryota</taxon>
        <taxon>Fungi</taxon>
        <taxon>Dikarya</taxon>
        <taxon>Ascomycota</taxon>
        <taxon>Pezizomycotina</taxon>
        <taxon>Dothideomycetes</taxon>
        <taxon>Dothideomycetidae</taxon>
        <taxon>Mycosphaerellales</taxon>
        <taxon>Dissoconiaceae</taxon>
        <taxon>Dissoconium</taxon>
    </lineage>
</organism>
<gene>
    <name evidence="3" type="ORF">K489DRAFT_328746</name>
</gene>